<dbReference type="RefSeq" id="WP_076625136.1">
    <property type="nucleotide sequence ID" value="NZ_BMEW01000002.1"/>
</dbReference>
<reference evidence="2 3" key="1">
    <citation type="submission" date="2016-03" db="EMBL/GenBank/DDBJ databases">
        <title>Deep-sea bacteria in the southern Pacific.</title>
        <authorList>
            <person name="Tang K."/>
        </authorList>
    </citation>
    <scope>NUCLEOTIDE SEQUENCE [LARGE SCALE GENOMIC DNA]</scope>
    <source>
        <strain evidence="2 3">JLT2016</strain>
    </source>
</reference>
<feature type="transmembrane region" description="Helical" evidence="1">
    <location>
        <begin position="96"/>
        <end position="120"/>
    </location>
</feature>
<keyword evidence="1" id="KW-1133">Transmembrane helix</keyword>
<proteinExistence type="predicted"/>
<dbReference type="EMBL" id="CP014796">
    <property type="protein sequence ID" value="APX25642.1"/>
    <property type="molecule type" value="Genomic_DNA"/>
</dbReference>
<protein>
    <submittedName>
        <fullName evidence="2">Uncharacterized protein</fullName>
    </submittedName>
</protein>
<evidence type="ECO:0000256" key="1">
    <source>
        <dbReference type="SAM" id="Phobius"/>
    </source>
</evidence>
<name>A0A1U7DC08_9RHOB</name>
<gene>
    <name evidence="2" type="ORF">Ga0080559_TMP4846</name>
</gene>
<evidence type="ECO:0000313" key="2">
    <source>
        <dbReference type="EMBL" id="APX25642.1"/>
    </source>
</evidence>
<evidence type="ECO:0000313" key="3">
    <source>
        <dbReference type="Proteomes" id="UP000186559"/>
    </source>
</evidence>
<dbReference type="OrthoDB" id="7874312at2"/>
<keyword evidence="3" id="KW-1185">Reference proteome</keyword>
<dbReference type="Proteomes" id="UP000186559">
    <property type="component" value="Chromosome"/>
</dbReference>
<keyword evidence="1" id="KW-0812">Transmembrane</keyword>
<keyword evidence="1" id="KW-0472">Membrane</keyword>
<dbReference type="KEGG" id="tpro:Ga0080559_TMP4846"/>
<accession>A0A1U7DC08</accession>
<sequence>MTSDHDIGGAVARLDRLFEDRLRLKRGDFDARAKRARGMLPRRLRRDLSALLEARKVAGHPKLARMLDGASLHAASSRLEAYIKSVDIADRRRGRLLLLLSGIMLNLLIIFALVMAVLLWRGLV</sequence>
<dbReference type="STRING" id="1229727.Ga0080559_TMP4846"/>
<dbReference type="AlphaFoldDB" id="A0A1U7DC08"/>
<organism evidence="2 3">
    <name type="scientific">Salipiger profundus</name>
    <dbReference type="NCBI Taxonomy" id="1229727"/>
    <lineage>
        <taxon>Bacteria</taxon>
        <taxon>Pseudomonadati</taxon>
        <taxon>Pseudomonadota</taxon>
        <taxon>Alphaproteobacteria</taxon>
        <taxon>Rhodobacterales</taxon>
        <taxon>Roseobacteraceae</taxon>
        <taxon>Salipiger</taxon>
    </lineage>
</organism>